<organism evidence="5 6">
    <name type="scientific">Fusarium floridanum</name>
    <dbReference type="NCBI Taxonomy" id="1325733"/>
    <lineage>
        <taxon>Eukaryota</taxon>
        <taxon>Fungi</taxon>
        <taxon>Dikarya</taxon>
        <taxon>Ascomycota</taxon>
        <taxon>Pezizomycotina</taxon>
        <taxon>Sordariomycetes</taxon>
        <taxon>Hypocreomycetidae</taxon>
        <taxon>Hypocreales</taxon>
        <taxon>Nectriaceae</taxon>
        <taxon>Fusarium</taxon>
        <taxon>Fusarium solani species complex</taxon>
    </lineage>
</organism>
<dbReference type="Pfam" id="PF00106">
    <property type="entry name" value="adh_short"/>
    <property type="match status" value="1"/>
</dbReference>
<dbReference type="InterPro" id="IPR020904">
    <property type="entry name" value="Sc_DH/Rdtase_CS"/>
</dbReference>
<dbReference type="PRINTS" id="PR00080">
    <property type="entry name" value="SDRFAMILY"/>
</dbReference>
<dbReference type="GO" id="GO:0016616">
    <property type="term" value="F:oxidoreductase activity, acting on the CH-OH group of donors, NAD or NADP as acceptor"/>
    <property type="evidence" value="ECO:0007669"/>
    <property type="project" value="TreeGrafter"/>
</dbReference>
<gene>
    <name evidence="5" type="ORF">CEP51_009689</name>
</gene>
<sequence length="299" mass="31635">MSWKFPVENKIIVVTGGGSGIGLSYALLAEKQGAKAVLVADISLTDEAKLAINDHASIEFIQCDVTKWSDLQNLIDVSVDKFGNVPDVFVASAGVFEPPYSNFWEDPEPPESNGYKHVDINVNHPIKLTRLAIRALLGKNKQGVVVIVGSIAGYSKQYPAPIYSATKHAVVGFTRSLGSAQDLQGVKVVCVCPGIVTTPIWTTGTPGSGERFGVNDSLAITSEEVAEAIGDAVELAEYPGGTILELSKEGRRVIPEWNIKPPGLVDGQMGKGTTVPPEVIAKALGPILARTAAEKGCSE</sequence>
<evidence type="ECO:0000256" key="4">
    <source>
        <dbReference type="RuleBase" id="RU000363"/>
    </source>
</evidence>
<reference evidence="5 6" key="1">
    <citation type="submission" date="2017-06" db="EMBL/GenBank/DDBJ databases">
        <title>Comparative genomic analysis of Ambrosia Fusariam Clade fungi.</title>
        <authorList>
            <person name="Stajich J.E."/>
            <person name="Carrillo J."/>
            <person name="Kijimoto T."/>
            <person name="Eskalen A."/>
            <person name="O'Donnell K."/>
            <person name="Kasson M."/>
        </authorList>
    </citation>
    <scope>NUCLEOTIDE SEQUENCE [LARGE SCALE GENOMIC DNA]</scope>
    <source>
        <strain evidence="5 6">NRRL62606</strain>
    </source>
</reference>
<dbReference type="PANTHER" id="PTHR44229">
    <property type="entry name" value="15-HYDROXYPROSTAGLANDIN DEHYDROGENASE [NAD(+)]"/>
    <property type="match status" value="1"/>
</dbReference>
<dbReference type="InterPro" id="IPR002347">
    <property type="entry name" value="SDR_fam"/>
</dbReference>
<proteinExistence type="inferred from homology"/>
<evidence type="ECO:0000256" key="3">
    <source>
        <dbReference type="ARBA" id="ARBA00023002"/>
    </source>
</evidence>
<keyword evidence="2" id="KW-0521">NADP</keyword>
<dbReference type="PROSITE" id="PS00061">
    <property type="entry name" value="ADH_SHORT"/>
    <property type="match status" value="1"/>
</dbReference>
<evidence type="ECO:0008006" key="7">
    <source>
        <dbReference type="Google" id="ProtNLM"/>
    </source>
</evidence>
<dbReference type="EMBL" id="NKCL01000280">
    <property type="protein sequence ID" value="RSL76738.1"/>
    <property type="molecule type" value="Genomic_DNA"/>
</dbReference>
<comment type="caution">
    <text evidence="5">The sequence shown here is derived from an EMBL/GenBank/DDBJ whole genome shotgun (WGS) entry which is preliminary data.</text>
</comment>
<dbReference type="PANTHER" id="PTHR44229:SF4">
    <property type="entry name" value="15-HYDROXYPROSTAGLANDIN DEHYDROGENASE [NAD(+)]"/>
    <property type="match status" value="1"/>
</dbReference>
<accession>A0A428RGU6</accession>
<dbReference type="SUPFAM" id="SSF51735">
    <property type="entry name" value="NAD(P)-binding Rossmann-fold domains"/>
    <property type="match status" value="1"/>
</dbReference>
<dbReference type="GO" id="GO:0005737">
    <property type="term" value="C:cytoplasm"/>
    <property type="evidence" value="ECO:0007669"/>
    <property type="project" value="TreeGrafter"/>
</dbReference>
<evidence type="ECO:0000256" key="2">
    <source>
        <dbReference type="ARBA" id="ARBA00022857"/>
    </source>
</evidence>
<comment type="similarity">
    <text evidence="1 4">Belongs to the short-chain dehydrogenases/reductases (SDR) family.</text>
</comment>
<name>A0A428RGU6_9HYPO</name>
<evidence type="ECO:0000256" key="1">
    <source>
        <dbReference type="ARBA" id="ARBA00006484"/>
    </source>
</evidence>
<evidence type="ECO:0000313" key="6">
    <source>
        <dbReference type="Proteomes" id="UP000287972"/>
    </source>
</evidence>
<dbReference type="PRINTS" id="PR00081">
    <property type="entry name" value="GDHRDH"/>
</dbReference>
<evidence type="ECO:0000313" key="5">
    <source>
        <dbReference type="EMBL" id="RSL76738.1"/>
    </source>
</evidence>
<dbReference type="InterPro" id="IPR036291">
    <property type="entry name" value="NAD(P)-bd_dom_sf"/>
</dbReference>
<dbReference type="Proteomes" id="UP000287972">
    <property type="component" value="Unassembled WGS sequence"/>
</dbReference>
<keyword evidence="3" id="KW-0560">Oxidoreductase</keyword>
<dbReference type="Gene3D" id="3.40.50.720">
    <property type="entry name" value="NAD(P)-binding Rossmann-like Domain"/>
    <property type="match status" value="1"/>
</dbReference>
<protein>
    <recommendedName>
        <fullName evidence="7">15-hydroxyprostaglandin dehydrogenase [NAD(+)]</fullName>
    </recommendedName>
</protein>
<dbReference type="AlphaFoldDB" id="A0A428RGU6"/>
<keyword evidence="6" id="KW-1185">Reference proteome</keyword>